<accession>A0A848KEV1</accession>
<gene>
    <name evidence="3" type="ORF">FGL95_14105</name>
</gene>
<dbReference type="GO" id="GO:0071949">
    <property type="term" value="F:FAD binding"/>
    <property type="evidence" value="ECO:0007669"/>
    <property type="project" value="InterPro"/>
</dbReference>
<evidence type="ECO:0000256" key="1">
    <source>
        <dbReference type="SAM" id="MobiDB-lite"/>
    </source>
</evidence>
<dbReference type="NCBIfam" id="TIGR02032">
    <property type="entry name" value="GG-red-SF"/>
    <property type="match status" value="1"/>
</dbReference>
<dbReference type="GO" id="GO:0016628">
    <property type="term" value="F:oxidoreductase activity, acting on the CH-CH group of donors, NAD or NADP as acceptor"/>
    <property type="evidence" value="ECO:0007669"/>
    <property type="project" value="InterPro"/>
</dbReference>
<dbReference type="Pfam" id="PF01494">
    <property type="entry name" value="FAD_binding_3"/>
    <property type="match status" value="1"/>
</dbReference>
<protein>
    <submittedName>
        <fullName evidence="3">Geranylgeranyl reductase family protein</fullName>
    </submittedName>
</protein>
<reference evidence="3 4" key="1">
    <citation type="submission" date="2019-05" db="EMBL/GenBank/DDBJ databases">
        <authorList>
            <person name="Lee S.D."/>
        </authorList>
    </citation>
    <scope>NUCLEOTIDE SEQUENCE [LARGE SCALE GENOMIC DNA]</scope>
    <source>
        <strain evidence="3 4">YC2-7</strain>
    </source>
</reference>
<name>A0A848KEV1_9NOCA</name>
<dbReference type="InterPro" id="IPR050407">
    <property type="entry name" value="Geranylgeranyl_reductase"/>
</dbReference>
<dbReference type="InterPro" id="IPR036188">
    <property type="entry name" value="FAD/NAD-bd_sf"/>
</dbReference>
<dbReference type="SUPFAM" id="SSF51905">
    <property type="entry name" value="FAD/NAD(P)-binding domain"/>
    <property type="match status" value="1"/>
</dbReference>
<dbReference type="PANTHER" id="PTHR42685">
    <property type="entry name" value="GERANYLGERANYL DIPHOSPHATE REDUCTASE"/>
    <property type="match status" value="1"/>
</dbReference>
<dbReference type="RefSeq" id="WP_169587785.1">
    <property type="nucleotide sequence ID" value="NZ_VCQU01000004.1"/>
</dbReference>
<dbReference type="AlphaFoldDB" id="A0A848KEV1"/>
<dbReference type="Gene3D" id="3.50.50.60">
    <property type="entry name" value="FAD/NAD(P)-binding domain"/>
    <property type="match status" value="1"/>
</dbReference>
<feature type="domain" description="FAD-binding" evidence="2">
    <location>
        <begin position="5"/>
        <end position="333"/>
    </location>
</feature>
<evidence type="ECO:0000259" key="2">
    <source>
        <dbReference type="Pfam" id="PF01494"/>
    </source>
</evidence>
<feature type="region of interest" description="Disordered" evidence="1">
    <location>
        <begin position="392"/>
        <end position="414"/>
    </location>
</feature>
<keyword evidence="4" id="KW-1185">Reference proteome</keyword>
<sequence>MGNKYDLAIVGGGPAGSAAAWQAARAGLKVVCVDKARFPRDKACGDGLTPRAVALLDSMGLSEQLTQFHRIDGVRFSGAKNWQVPWPHRTGLPDYGYVARRTTLDAMLLEHAAAAGAEIRESTEVVGPVASGNRITGFKTKSAAGTEPIVADIVLAADGAYSPLKKAIGLKSKISGTAAVAIRAEMRSDRPDDHMFEVYPHVKVGKNTIPGYGWVFPLGGGQINVGIGYLTSYKRWRDINISQLLEQFTATLPPDWQLPQMDELRRSRAVQAWRLPMGFTAWPPWQPGLLLAGDALGAGKPTSGAGISKAIESGLHAARSAQLALDTTGPDDLSEYARVLRRRWGMQYRMGRIIQRCGREPALVGAAFSVFDHKITHRAIILGGYGWKAAKSYEPEPKPKSAARLEGPTESISR</sequence>
<dbReference type="PANTHER" id="PTHR42685:SF22">
    <property type="entry name" value="CONDITIONED MEDIUM FACTOR RECEPTOR 1"/>
    <property type="match status" value="1"/>
</dbReference>
<evidence type="ECO:0000313" key="4">
    <source>
        <dbReference type="Proteomes" id="UP000535543"/>
    </source>
</evidence>
<evidence type="ECO:0000313" key="3">
    <source>
        <dbReference type="EMBL" id="NMN96168.1"/>
    </source>
</evidence>
<organism evidence="3 4">
    <name type="scientific">Antrihabitans stalactiti</name>
    <dbReference type="NCBI Taxonomy" id="2584121"/>
    <lineage>
        <taxon>Bacteria</taxon>
        <taxon>Bacillati</taxon>
        <taxon>Actinomycetota</taxon>
        <taxon>Actinomycetes</taxon>
        <taxon>Mycobacteriales</taxon>
        <taxon>Nocardiaceae</taxon>
        <taxon>Antrihabitans</taxon>
    </lineage>
</organism>
<dbReference type="EMBL" id="VCQU01000004">
    <property type="protein sequence ID" value="NMN96168.1"/>
    <property type="molecule type" value="Genomic_DNA"/>
</dbReference>
<dbReference type="InterPro" id="IPR011777">
    <property type="entry name" value="Geranylgeranyl_Rdtase_fam"/>
</dbReference>
<dbReference type="Proteomes" id="UP000535543">
    <property type="component" value="Unassembled WGS sequence"/>
</dbReference>
<reference evidence="3 4" key="2">
    <citation type="submission" date="2020-06" db="EMBL/GenBank/DDBJ databases">
        <title>Antribacter stalactiti gen. nov., sp. nov., a new member of the family Nacardiaceae isolated from a cave.</title>
        <authorList>
            <person name="Kim I.S."/>
        </authorList>
    </citation>
    <scope>NUCLEOTIDE SEQUENCE [LARGE SCALE GENOMIC DNA]</scope>
    <source>
        <strain evidence="3 4">YC2-7</strain>
    </source>
</reference>
<dbReference type="InterPro" id="IPR002938">
    <property type="entry name" value="FAD-bd"/>
</dbReference>
<proteinExistence type="predicted"/>
<comment type="caution">
    <text evidence="3">The sequence shown here is derived from an EMBL/GenBank/DDBJ whole genome shotgun (WGS) entry which is preliminary data.</text>
</comment>
<dbReference type="PRINTS" id="PR00420">
    <property type="entry name" value="RNGMNOXGNASE"/>
</dbReference>